<keyword evidence="3" id="KW-0464">Manganese</keyword>
<dbReference type="InterPro" id="IPR009015">
    <property type="entry name" value="Fucose_isomerase_N/cen_sf"/>
</dbReference>
<dbReference type="InterPro" id="IPR004216">
    <property type="entry name" value="Fuc/Ara_isomerase_C"/>
</dbReference>
<sequence>MSELQKLKETKKARIGFYSAGLHAYWDQFEGLYDCLMGYNRFICSRLQAWGEVYNFGMADTEEKGREAGEYFNRNNVDIIFSHSATYCTSACLLPIHQICRAPVIILNLQPAAEMSYETTGTDRWLAQCVGCPVPEISNAFNRAGITYRAVNGLLGLPETPDFAKADEVTCDRPEAVHAWTQIREWCQAAQVRHTLQNSRFGFLGGYYSGMLDMYSDLTMLQAQTGIHVEILEMSDLDAFLGSVTDEDIDLKLKQIEDFFQISGDSPSDPIAKKPTQDQLLWSARVAAAQEKMVLDRDLDSVSYYYHGHDDHFEEVQSGFIVGFSLLNAQGIACSGEGDIKTALAMKICDILGRGGSFCEIVAADFNRDTMILGHDGPFHFAISKGKPILRGMGVYHGKRGSGVSVEAKVRPGAVTTLGVTQTGDGRLKFNISEGEAIDAPILLNGNTSTHIRFSEKPVQYMDRWFAEAPTHHFALSTGHNAGLFSKVAELMDIPYSVF</sequence>
<evidence type="ECO:0000256" key="4">
    <source>
        <dbReference type="ARBA" id="ARBA00023235"/>
    </source>
</evidence>
<proteinExistence type="predicted"/>
<evidence type="ECO:0000259" key="6">
    <source>
        <dbReference type="Pfam" id="PF24856"/>
    </source>
</evidence>
<reference evidence="7 8" key="1">
    <citation type="submission" date="2018-05" db="EMBL/GenBank/DDBJ databases">
        <authorList>
            <person name="Goeker M."/>
            <person name="Huntemann M."/>
            <person name="Clum A."/>
            <person name="Pillay M."/>
            <person name="Palaniappan K."/>
            <person name="Varghese N."/>
            <person name="Mikhailova N."/>
            <person name="Stamatis D."/>
            <person name="Reddy T."/>
            <person name="Daum C."/>
            <person name="Shapiro N."/>
            <person name="Ivanova N."/>
            <person name="Kyrpides N."/>
            <person name="Woyke T."/>
        </authorList>
    </citation>
    <scope>NUCLEOTIDE SEQUENCE [LARGE SCALE GENOMIC DNA]</scope>
    <source>
        <strain evidence="7 8">DSM 26524</strain>
    </source>
</reference>
<dbReference type="Proteomes" id="UP000245412">
    <property type="component" value="Unassembled WGS sequence"/>
</dbReference>
<dbReference type="PANTHER" id="PTHR38464">
    <property type="entry name" value="L-ARABINOSE ISOMERASE"/>
    <property type="match status" value="1"/>
</dbReference>
<evidence type="ECO:0000256" key="3">
    <source>
        <dbReference type="ARBA" id="ARBA00023211"/>
    </source>
</evidence>
<dbReference type="AlphaFoldDB" id="A0AB73T3P2"/>
<dbReference type="RefSeq" id="WP_109626468.1">
    <property type="nucleotide sequence ID" value="NZ_JANKBI010000004.1"/>
</dbReference>
<dbReference type="CDD" id="cd00578">
    <property type="entry name" value="L-fuc_L-ara-isomerases"/>
    <property type="match status" value="1"/>
</dbReference>
<dbReference type="GO" id="GO:0019569">
    <property type="term" value="P:L-arabinose catabolic process to D-xylulose 5-phosphate"/>
    <property type="evidence" value="ECO:0007669"/>
    <property type="project" value="TreeGrafter"/>
</dbReference>
<evidence type="ECO:0000256" key="1">
    <source>
        <dbReference type="ARBA" id="ARBA00022723"/>
    </source>
</evidence>
<dbReference type="PANTHER" id="PTHR38464:SF1">
    <property type="entry name" value="L-ARABINOSE ISOMERASE"/>
    <property type="match status" value="1"/>
</dbReference>
<evidence type="ECO:0000256" key="5">
    <source>
        <dbReference type="ARBA" id="ARBA00023277"/>
    </source>
</evidence>
<keyword evidence="5" id="KW-0119">Carbohydrate metabolism</keyword>
<evidence type="ECO:0000313" key="7">
    <source>
        <dbReference type="EMBL" id="PWJ75525.1"/>
    </source>
</evidence>
<dbReference type="GO" id="GO:0005829">
    <property type="term" value="C:cytosol"/>
    <property type="evidence" value="ECO:0007669"/>
    <property type="project" value="TreeGrafter"/>
</dbReference>
<keyword evidence="8" id="KW-1185">Reference proteome</keyword>
<keyword evidence="4 7" id="KW-0413">Isomerase</keyword>
<comment type="caution">
    <text evidence="7">The sequence shown here is derived from an EMBL/GenBank/DDBJ whole genome shotgun (WGS) entry which is preliminary data.</text>
</comment>
<dbReference type="InterPro" id="IPR003762">
    <property type="entry name" value="Lara_isomerase"/>
</dbReference>
<dbReference type="Pfam" id="PF24856">
    <property type="entry name" value="AraA_central"/>
    <property type="match status" value="1"/>
</dbReference>
<dbReference type="GO" id="GO:0046872">
    <property type="term" value="F:metal ion binding"/>
    <property type="evidence" value="ECO:0007669"/>
    <property type="project" value="UniProtKB-KW"/>
</dbReference>
<dbReference type="EMBL" id="QGGY01000006">
    <property type="protein sequence ID" value="PWJ75525.1"/>
    <property type="molecule type" value="Genomic_DNA"/>
</dbReference>
<feature type="domain" description="L-arabinose isomerase central" evidence="6">
    <location>
        <begin position="222"/>
        <end position="354"/>
    </location>
</feature>
<dbReference type="SUPFAM" id="SSF50443">
    <property type="entry name" value="FucI/AraA C-terminal domain-like"/>
    <property type="match status" value="1"/>
</dbReference>
<name>A0AB73T3P2_9FIRM</name>
<keyword evidence="1" id="KW-0479">Metal-binding</keyword>
<evidence type="ECO:0000313" key="8">
    <source>
        <dbReference type="Proteomes" id="UP000245412"/>
    </source>
</evidence>
<dbReference type="SUPFAM" id="SSF53743">
    <property type="entry name" value="FucI/AraA N-terminal and middle domains"/>
    <property type="match status" value="1"/>
</dbReference>
<dbReference type="GO" id="GO:0008733">
    <property type="term" value="F:L-arabinose isomerase activity"/>
    <property type="evidence" value="ECO:0007669"/>
    <property type="project" value="InterPro"/>
</dbReference>
<gene>
    <name evidence="7" type="ORF">C7383_10695</name>
</gene>
<evidence type="ECO:0000256" key="2">
    <source>
        <dbReference type="ARBA" id="ARBA00022935"/>
    </source>
</evidence>
<dbReference type="InterPro" id="IPR055390">
    <property type="entry name" value="AraA_central"/>
</dbReference>
<keyword evidence="2" id="KW-0054">Arabinose catabolism</keyword>
<organism evidence="7 8">
    <name type="scientific">Murimonas intestini</name>
    <dbReference type="NCBI Taxonomy" id="1337051"/>
    <lineage>
        <taxon>Bacteria</taxon>
        <taxon>Bacillati</taxon>
        <taxon>Bacillota</taxon>
        <taxon>Clostridia</taxon>
        <taxon>Lachnospirales</taxon>
        <taxon>Lachnospiraceae</taxon>
        <taxon>Murimonas</taxon>
    </lineage>
</organism>
<protein>
    <submittedName>
        <fullName evidence="7">L-arabinose isomerase</fullName>
    </submittedName>
</protein>
<accession>A0AB73T3P2</accession>